<comment type="caution">
    <text evidence="1">The sequence shown here is derived from an EMBL/GenBank/DDBJ whole genome shotgun (WGS) entry which is preliminary data.</text>
</comment>
<dbReference type="Proteomes" id="UP000186817">
    <property type="component" value="Unassembled WGS sequence"/>
</dbReference>
<name>A0A1Q9BTT3_SYMMI</name>
<feature type="non-terminal residue" evidence="1">
    <location>
        <position position="77"/>
    </location>
</feature>
<reference evidence="1 2" key="1">
    <citation type="submission" date="2016-02" db="EMBL/GenBank/DDBJ databases">
        <title>Genome analysis of coral dinoflagellate symbionts highlights evolutionary adaptations to a symbiotic lifestyle.</title>
        <authorList>
            <person name="Aranda M."/>
            <person name="Li Y."/>
            <person name="Liew Y.J."/>
            <person name="Baumgarten S."/>
            <person name="Simakov O."/>
            <person name="Wilson M."/>
            <person name="Piel J."/>
            <person name="Ashoor H."/>
            <person name="Bougouffa S."/>
            <person name="Bajic V.B."/>
            <person name="Ryu T."/>
            <person name="Ravasi T."/>
            <person name="Bayer T."/>
            <person name="Micklem G."/>
            <person name="Kim H."/>
            <person name="Bhak J."/>
            <person name="Lajeunesse T.C."/>
            <person name="Voolstra C.R."/>
        </authorList>
    </citation>
    <scope>NUCLEOTIDE SEQUENCE [LARGE SCALE GENOMIC DNA]</scope>
    <source>
        <strain evidence="1 2">CCMP2467</strain>
    </source>
</reference>
<gene>
    <name evidence="1" type="ORF">AK812_SmicGene46458</name>
</gene>
<sequence length="77" mass="8662">MAAVDSLTQQVRLGPASLPMLVLMRKEGKAFASDINGADAMRTYNAVLAAIDLFTTKQQRHLQADTYFLRKLHRQEQ</sequence>
<accession>A0A1Q9BTT3</accession>
<organism evidence="1 2">
    <name type="scientific">Symbiodinium microadriaticum</name>
    <name type="common">Dinoflagellate</name>
    <name type="synonym">Zooxanthella microadriatica</name>
    <dbReference type="NCBI Taxonomy" id="2951"/>
    <lineage>
        <taxon>Eukaryota</taxon>
        <taxon>Sar</taxon>
        <taxon>Alveolata</taxon>
        <taxon>Dinophyceae</taxon>
        <taxon>Suessiales</taxon>
        <taxon>Symbiodiniaceae</taxon>
        <taxon>Symbiodinium</taxon>
    </lineage>
</organism>
<evidence type="ECO:0000313" key="2">
    <source>
        <dbReference type="Proteomes" id="UP000186817"/>
    </source>
</evidence>
<evidence type="ECO:0000313" key="1">
    <source>
        <dbReference type="EMBL" id="OLP74103.1"/>
    </source>
</evidence>
<dbReference type="AlphaFoldDB" id="A0A1Q9BTT3"/>
<proteinExistence type="predicted"/>
<dbReference type="OrthoDB" id="10387977at2759"/>
<dbReference type="EMBL" id="LSRX01004258">
    <property type="protein sequence ID" value="OLP74103.1"/>
    <property type="molecule type" value="Genomic_DNA"/>
</dbReference>
<keyword evidence="2" id="KW-1185">Reference proteome</keyword>
<protein>
    <submittedName>
        <fullName evidence="1">Uncharacterized protein</fullName>
    </submittedName>
</protein>